<reference evidence="1 2" key="1">
    <citation type="journal article" date="2017" name="G3 (Bethesda)">
        <title>First Draft Genome Sequence of the Pathogenic Fungus Lomentospora prolificans (Formerly Scedosporium prolificans).</title>
        <authorList>
            <person name="Luo R."/>
            <person name="Zimin A."/>
            <person name="Workman R."/>
            <person name="Fan Y."/>
            <person name="Pertea G."/>
            <person name="Grossman N."/>
            <person name="Wear M.P."/>
            <person name="Jia B."/>
            <person name="Miller H."/>
            <person name="Casadevall A."/>
            <person name="Timp W."/>
            <person name="Zhang S.X."/>
            <person name="Salzberg S.L."/>
        </authorList>
    </citation>
    <scope>NUCLEOTIDE SEQUENCE [LARGE SCALE GENOMIC DNA]</scope>
    <source>
        <strain evidence="1 2">JHH-5317</strain>
    </source>
</reference>
<evidence type="ECO:0008006" key="3">
    <source>
        <dbReference type="Google" id="ProtNLM"/>
    </source>
</evidence>
<dbReference type="AlphaFoldDB" id="A0A2N3MXQ7"/>
<name>A0A2N3MXQ7_9PEZI</name>
<accession>A0A2N3MXQ7</accession>
<dbReference type="OrthoDB" id="5231595at2759"/>
<dbReference type="Proteomes" id="UP000233524">
    <property type="component" value="Unassembled WGS sequence"/>
</dbReference>
<comment type="caution">
    <text evidence="1">The sequence shown here is derived from an EMBL/GenBank/DDBJ whole genome shotgun (WGS) entry which is preliminary data.</text>
</comment>
<dbReference type="InParanoid" id="A0A2N3MXQ7"/>
<dbReference type="STRING" id="41688.A0A2N3MXQ7"/>
<evidence type="ECO:0000313" key="1">
    <source>
        <dbReference type="EMBL" id="PKS04954.1"/>
    </source>
</evidence>
<evidence type="ECO:0000313" key="2">
    <source>
        <dbReference type="Proteomes" id="UP000233524"/>
    </source>
</evidence>
<protein>
    <recommendedName>
        <fullName evidence="3">MalT-like TPR region domain-containing protein</fullName>
    </recommendedName>
</protein>
<sequence length="105" mass="11901">MYPRNSVFSAARLGRPDEAEEMMARCRSLSGRAGLTDEAFLATENPRYSGIMVVIWLKHGRTRHALRLATKALSFQRKLLGDRLKTCDSLYGVAWMLLQEGHLSF</sequence>
<dbReference type="EMBL" id="NLAX01001623">
    <property type="protein sequence ID" value="PKS04954.1"/>
    <property type="molecule type" value="Genomic_DNA"/>
</dbReference>
<gene>
    <name evidence="1" type="ORF">jhhlp_008320</name>
</gene>
<dbReference type="VEuPathDB" id="FungiDB:jhhlp_008320"/>
<keyword evidence="2" id="KW-1185">Reference proteome</keyword>
<proteinExistence type="predicted"/>
<organism evidence="1 2">
    <name type="scientific">Lomentospora prolificans</name>
    <dbReference type="NCBI Taxonomy" id="41688"/>
    <lineage>
        <taxon>Eukaryota</taxon>
        <taxon>Fungi</taxon>
        <taxon>Dikarya</taxon>
        <taxon>Ascomycota</taxon>
        <taxon>Pezizomycotina</taxon>
        <taxon>Sordariomycetes</taxon>
        <taxon>Hypocreomycetidae</taxon>
        <taxon>Microascales</taxon>
        <taxon>Microascaceae</taxon>
        <taxon>Lomentospora</taxon>
    </lineage>
</organism>